<proteinExistence type="predicted"/>
<dbReference type="InterPro" id="IPR040610">
    <property type="entry name" value="SNRNP25_ubiquitin"/>
</dbReference>
<evidence type="ECO:0000313" key="4">
    <source>
        <dbReference type="Proteomes" id="UP001420932"/>
    </source>
</evidence>
<dbReference type="SUPFAM" id="SSF54236">
    <property type="entry name" value="Ubiquitin-like"/>
    <property type="match status" value="1"/>
</dbReference>
<dbReference type="InterPro" id="IPR029071">
    <property type="entry name" value="Ubiquitin-like_domsf"/>
</dbReference>
<dbReference type="Gene3D" id="3.10.20.90">
    <property type="entry name" value="Phosphatidylinositol 3-kinase Catalytic Subunit, Chain A, domain 1"/>
    <property type="match status" value="1"/>
</dbReference>
<sequence length="178" mass="20216">MGLVGALRKMHHSSSGYKKFHQTPLCYLSIVDPHGGFGFGFLGVLDMDVQTLETATVADLKKVVEHAFVERLKEEERVLISWSHVWSHFCLCFQGHKLINNEDHILLFGIRDGCKLHFVQHQSTNSGLTMEFRERRISTRNQPKITLEKSDLQLYEGGVSAVNKSGAVNPQLMKPKFH</sequence>
<evidence type="ECO:0000313" key="2">
    <source>
        <dbReference type="EMBL" id="KAK9087645.1"/>
    </source>
</evidence>
<dbReference type="PANTHER" id="PTHR14942:SF9">
    <property type="entry name" value="OS02G0188500 PROTEIN"/>
    <property type="match status" value="1"/>
</dbReference>
<dbReference type="EMBL" id="JBBNAF010000013">
    <property type="protein sequence ID" value="KAK9087650.1"/>
    <property type="molecule type" value="Genomic_DNA"/>
</dbReference>
<keyword evidence="4" id="KW-1185">Reference proteome</keyword>
<gene>
    <name evidence="2" type="ORF">Syun_030039</name>
    <name evidence="3" type="ORF">Syun_030044</name>
</gene>
<dbReference type="Pfam" id="PF18036">
    <property type="entry name" value="Ubiquitin_4"/>
    <property type="match status" value="1"/>
</dbReference>
<protein>
    <recommendedName>
        <fullName evidence="1">SNRNP25 ubiquitin-like domain-containing protein</fullName>
    </recommendedName>
</protein>
<feature type="domain" description="SNRNP25 ubiquitin-like" evidence="1">
    <location>
        <begin position="47"/>
        <end position="121"/>
    </location>
</feature>
<comment type="caution">
    <text evidence="3">The sequence shown here is derived from an EMBL/GenBank/DDBJ whole genome shotgun (WGS) entry which is preliminary data.</text>
</comment>
<evidence type="ECO:0000313" key="3">
    <source>
        <dbReference type="EMBL" id="KAK9087650.1"/>
    </source>
</evidence>
<evidence type="ECO:0000259" key="1">
    <source>
        <dbReference type="Pfam" id="PF18036"/>
    </source>
</evidence>
<reference evidence="3 4" key="1">
    <citation type="submission" date="2024-01" db="EMBL/GenBank/DDBJ databases">
        <title>Genome assemblies of Stephania.</title>
        <authorList>
            <person name="Yang L."/>
        </authorList>
    </citation>
    <scope>NUCLEOTIDE SEQUENCE [LARGE SCALE GENOMIC DNA]</scope>
    <source>
        <strain evidence="3">YNDBR</strain>
        <tissue evidence="3">Leaf</tissue>
    </source>
</reference>
<dbReference type="GO" id="GO:0000398">
    <property type="term" value="P:mRNA splicing, via spliceosome"/>
    <property type="evidence" value="ECO:0007669"/>
    <property type="project" value="InterPro"/>
</dbReference>
<dbReference type="PANTHER" id="PTHR14942">
    <property type="entry name" value="U11/U12 SMALL NUCLEAR RIBONUCLEOPROTEIN 25 KDA PROTEIN"/>
    <property type="match status" value="1"/>
</dbReference>
<dbReference type="InterPro" id="IPR039690">
    <property type="entry name" value="SNRNP25"/>
</dbReference>
<dbReference type="CDD" id="cd17058">
    <property type="entry name" value="Ubl_SNRNP25"/>
    <property type="match status" value="1"/>
</dbReference>
<dbReference type="EMBL" id="JBBNAF010000013">
    <property type="protein sequence ID" value="KAK9087645.1"/>
    <property type="molecule type" value="Genomic_DNA"/>
</dbReference>
<organism evidence="3 4">
    <name type="scientific">Stephania yunnanensis</name>
    <dbReference type="NCBI Taxonomy" id="152371"/>
    <lineage>
        <taxon>Eukaryota</taxon>
        <taxon>Viridiplantae</taxon>
        <taxon>Streptophyta</taxon>
        <taxon>Embryophyta</taxon>
        <taxon>Tracheophyta</taxon>
        <taxon>Spermatophyta</taxon>
        <taxon>Magnoliopsida</taxon>
        <taxon>Ranunculales</taxon>
        <taxon>Menispermaceae</taxon>
        <taxon>Menispermoideae</taxon>
        <taxon>Cissampelideae</taxon>
        <taxon>Stephania</taxon>
    </lineage>
</organism>
<dbReference type="Proteomes" id="UP001420932">
    <property type="component" value="Unassembled WGS sequence"/>
</dbReference>
<dbReference type="AlphaFoldDB" id="A0AAP0E931"/>
<name>A0AAP0E931_9MAGN</name>
<accession>A0AAP0E931</accession>